<dbReference type="GO" id="GO:0008236">
    <property type="term" value="F:serine-type peptidase activity"/>
    <property type="evidence" value="ECO:0007669"/>
    <property type="project" value="InterPro"/>
</dbReference>
<dbReference type="InterPro" id="IPR001375">
    <property type="entry name" value="Peptidase_S9_cat"/>
</dbReference>
<dbReference type="GO" id="GO:0006508">
    <property type="term" value="P:proteolysis"/>
    <property type="evidence" value="ECO:0007669"/>
    <property type="project" value="InterPro"/>
</dbReference>
<dbReference type="Pfam" id="PF13472">
    <property type="entry name" value="Lipase_GDSL_2"/>
    <property type="match status" value="1"/>
</dbReference>
<accession>A0A9D1VS61</accession>
<proteinExistence type="predicted"/>
<dbReference type="EMBL" id="DXFB01000160">
    <property type="protein sequence ID" value="HIX45798.1"/>
    <property type="molecule type" value="Genomic_DNA"/>
</dbReference>
<sequence length="645" mass="72722">MRLMKRLKCVLLLAVVIRFSVGCLAGSVTVQGDVASCLSMPGRHDFVFEGREAIVVTPDSVADGSPWIWRPAFFGAFDAVDKALLQEGFHVVYYDLTHGYGSPSALLAGDKFYRFAVDSLGLSPKTTLEGFSRGGFFVLQWAARNPSAVACIYVDAPVCNLLSWPGRQRADLWNDALRLWGIDDTDAEGERLAAFRPDLLQRMAAAHIPVMAVCGDSDTEVPYDENMKVWRDRYSDLGAPVELILKPGVGHHPHSLENPEPVVDFILRHQPGEKEKHYIRYRGSLSNSFHKMQYRRKARVAFLGGSITEMEGWHNLVMQQLRQRFPYTEFDFVCAGIPSTGTTPGAFRIENDVLSKGEIDLLFVEAAVNDDTNHFDYIEQVRGMEGEVRHAREACPEVDIIMLHFIYDPFIEDYAEGRIPDVILNHERVANHYAIPSIDLAHEIADRMAAGEFTWEEFGGTHPHMMGHKYYAAAIASLFDEMWSCAPGDTLKAHALPADKLDDYSYCNGRFVDIRRAEYRNGWSYIEAWQPDSAVQTRPGFVDVPMLVADKPGKVLTFDFTGTAVGIFCVAGPHAATLEYSVDGAPYKRMDTYTEWSSWLYLPWVYMFETELENKPHRLRLRVAKGNAGRTECIIRNFVVNTMEK</sequence>
<dbReference type="InterPro" id="IPR013830">
    <property type="entry name" value="SGNH_hydro"/>
</dbReference>
<dbReference type="InterPro" id="IPR051532">
    <property type="entry name" value="Ester_Hydrolysis_Enzymes"/>
</dbReference>
<comment type="caution">
    <text evidence="4">The sequence shown here is derived from an EMBL/GenBank/DDBJ whole genome shotgun (WGS) entry which is preliminary data.</text>
</comment>
<feature type="domain" description="Peptidase S9 prolyl oligopeptidase catalytic" evidence="2">
    <location>
        <begin position="127"/>
        <end position="252"/>
    </location>
</feature>
<reference evidence="4" key="2">
    <citation type="submission" date="2021-04" db="EMBL/GenBank/DDBJ databases">
        <authorList>
            <person name="Gilroy R."/>
        </authorList>
    </citation>
    <scope>NUCLEOTIDE SEQUENCE</scope>
    <source>
        <strain evidence="4">ChiHjej12B11-16260</strain>
    </source>
</reference>
<feature type="domain" description="SGNH hydrolase-type esterase" evidence="3">
    <location>
        <begin position="302"/>
        <end position="469"/>
    </location>
</feature>
<dbReference type="Pfam" id="PF00326">
    <property type="entry name" value="Peptidase_S9"/>
    <property type="match status" value="1"/>
</dbReference>
<dbReference type="PANTHER" id="PTHR30383">
    <property type="entry name" value="THIOESTERASE 1/PROTEASE 1/LYSOPHOSPHOLIPASE L1"/>
    <property type="match status" value="1"/>
</dbReference>
<gene>
    <name evidence="4" type="ORF">H9982_06215</name>
</gene>
<evidence type="ECO:0000256" key="1">
    <source>
        <dbReference type="SAM" id="SignalP"/>
    </source>
</evidence>
<dbReference type="InterPro" id="IPR029058">
    <property type="entry name" value="AB_hydrolase_fold"/>
</dbReference>
<feature type="chain" id="PRO_5038778075" evidence="1">
    <location>
        <begin position="26"/>
        <end position="645"/>
    </location>
</feature>
<dbReference type="PANTHER" id="PTHR30383:SF28">
    <property type="entry name" value="LIPASE_ACYLHYDROLASE"/>
    <property type="match status" value="1"/>
</dbReference>
<organism evidence="4 5">
    <name type="scientific">Candidatus Barnesiella excrementipullorum</name>
    <dbReference type="NCBI Taxonomy" id="2838479"/>
    <lineage>
        <taxon>Bacteria</taxon>
        <taxon>Pseudomonadati</taxon>
        <taxon>Bacteroidota</taxon>
        <taxon>Bacteroidia</taxon>
        <taxon>Bacteroidales</taxon>
        <taxon>Barnesiellaceae</taxon>
        <taxon>Barnesiella</taxon>
    </lineage>
</organism>
<dbReference type="InterPro" id="IPR036514">
    <property type="entry name" value="SGNH_hydro_sf"/>
</dbReference>
<dbReference type="Proteomes" id="UP000824246">
    <property type="component" value="Unassembled WGS sequence"/>
</dbReference>
<dbReference type="Gene3D" id="3.40.50.1820">
    <property type="entry name" value="alpha/beta hydrolase"/>
    <property type="match status" value="1"/>
</dbReference>
<dbReference type="SUPFAM" id="SSF52266">
    <property type="entry name" value="SGNH hydrolase"/>
    <property type="match status" value="1"/>
</dbReference>
<feature type="signal peptide" evidence="1">
    <location>
        <begin position="1"/>
        <end position="25"/>
    </location>
</feature>
<name>A0A9D1VS61_9BACT</name>
<protein>
    <submittedName>
        <fullName evidence="4">Alpha/beta fold hydrolase</fullName>
    </submittedName>
</protein>
<evidence type="ECO:0000313" key="4">
    <source>
        <dbReference type="EMBL" id="HIX45798.1"/>
    </source>
</evidence>
<evidence type="ECO:0000259" key="2">
    <source>
        <dbReference type="Pfam" id="PF00326"/>
    </source>
</evidence>
<dbReference type="SUPFAM" id="SSF53474">
    <property type="entry name" value="alpha/beta-Hydrolases"/>
    <property type="match status" value="1"/>
</dbReference>
<dbReference type="CDD" id="cd00229">
    <property type="entry name" value="SGNH_hydrolase"/>
    <property type="match status" value="1"/>
</dbReference>
<dbReference type="Gene3D" id="2.60.120.260">
    <property type="entry name" value="Galactose-binding domain-like"/>
    <property type="match status" value="1"/>
</dbReference>
<dbReference type="AlphaFoldDB" id="A0A9D1VS61"/>
<reference evidence="4" key="1">
    <citation type="journal article" date="2021" name="PeerJ">
        <title>Extensive microbial diversity within the chicken gut microbiome revealed by metagenomics and culture.</title>
        <authorList>
            <person name="Gilroy R."/>
            <person name="Ravi A."/>
            <person name="Getino M."/>
            <person name="Pursley I."/>
            <person name="Horton D.L."/>
            <person name="Alikhan N.F."/>
            <person name="Baker D."/>
            <person name="Gharbi K."/>
            <person name="Hall N."/>
            <person name="Watson M."/>
            <person name="Adriaenssens E.M."/>
            <person name="Foster-Nyarko E."/>
            <person name="Jarju S."/>
            <person name="Secka A."/>
            <person name="Antonio M."/>
            <person name="Oren A."/>
            <person name="Chaudhuri R.R."/>
            <person name="La Ragione R."/>
            <person name="Hildebrand F."/>
            <person name="Pallen M.J."/>
        </authorList>
    </citation>
    <scope>NUCLEOTIDE SEQUENCE</scope>
    <source>
        <strain evidence="4">ChiHjej12B11-16260</strain>
    </source>
</reference>
<evidence type="ECO:0000313" key="5">
    <source>
        <dbReference type="Proteomes" id="UP000824246"/>
    </source>
</evidence>
<keyword evidence="1" id="KW-0732">Signal</keyword>
<keyword evidence="4" id="KW-0378">Hydrolase</keyword>
<evidence type="ECO:0000259" key="3">
    <source>
        <dbReference type="Pfam" id="PF13472"/>
    </source>
</evidence>
<dbReference type="GO" id="GO:0004622">
    <property type="term" value="F:phosphatidylcholine lysophospholipase activity"/>
    <property type="evidence" value="ECO:0007669"/>
    <property type="project" value="TreeGrafter"/>
</dbReference>
<dbReference type="Gene3D" id="3.40.50.1110">
    <property type="entry name" value="SGNH hydrolase"/>
    <property type="match status" value="1"/>
</dbReference>